<dbReference type="PRINTS" id="PR00344">
    <property type="entry name" value="BCTRLSENSOR"/>
</dbReference>
<keyword evidence="7" id="KW-0067">ATP-binding</keyword>
<keyword evidence="3" id="KW-0808">Transferase</keyword>
<feature type="compositionally biased region" description="Polar residues" evidence="5">
    <location>
        <begin position="28"/>
        <end position="41"/>
    </location>
</feature>
<organism evidence="7 8">
    <name type="scientific">Enorma phocaeensis</name>
    <dbReference type="NCBI Taxonomy" id="1871019"/>
    <lineage>
        <taxon>Bacteria</taxon>
        <taxon>Bacillati</taxon>
        <taxon>Actinomycetota</taxon>
        <taxon>Coriobacteriia</taxon>
        <taxon>Coriobacteriales</taxon>
        <taxon>Coriobacteriaceae</taxon>
        <taxon>Enorma</taxon>
    </lineage>
</organism>
<feature type="region of interest" description="Disordered" evidence="5">
    <location>
        <begin position="1"/>
        <end position="41"/>
    </location>
</feature>
<proteinExistence type="predicted"/>
<comment type="caution">
    <text evidence="7">The sequence shown here is derived from an EMBL/GenBank/DDBJ whole genome shotgun (WGS) entry which is preliminary data.</text>
</comment>
<dbReference type="GO" id="GO:0005524">
    <property type="term" value="F:ATP binding"/>
    <property type="evidence" value="ECO:0007669"/>
    <property type="project" value="UniProtKB-KW"/>
</dbReference>
<evidence type="ECO:0000313" key="8">
    <source>
        <dbReference type="Proteomes" id="UP000753256"/>
    </source>
</evidence>
<evidence type="ECO:0000256" key="3">
    <source>
        <dbReference type="ARBA" id="ARBA00022777"/>
    </source>
</evidence>
<dbReference type="EC" id="2.7.13.3" evidence="2"/>
<comment type="catalytic activity">
    <reaction evidence="1">
        <text>ATP + protein L-histidine = ADP + protein N-phospho-L-histidine.</text>
        <dbReference type="EC" id="2.7.13.3"/>
    </reaction>
</comment>
<dbReference type="InterPro" id="IPR036890">
    <property type="entry name" value="HATPase_C_sf"/>
</dbReference>
<evidence type="ECO:0000256" key="2">
    <source>
        <dbReference type="ARBA" id="ARBA00012438"/>
    </source>
</evidence>
<dbReference type="InterPro" id="IPR003594">
    <property type="entry name" value="HATPase_dom"/>
</dbReference>
<keyword evidence="7" id="KW-0547">Nucleotide-binding</keyword>
<evidence type="ECO:0000256" key="5">
    <source>
        <dbReference type="SAM" id="MobiDB-lite"/>
    </source>
</evidence>
<keyword evidence="4" id="KW-0902">Two-component regulatory system</keyword>
<dbReference type="Proteomes" id="UP000753256">
    <property type="component" value="Unassembled WGS sequence"/>
</dbReference>
<dbReference type="PROSITE" id="PS50109">
    <property type="entry name" value="HIS_KIN"/>
    <property type="match status" value="1"/>
</dbReference>
<dbReference type="GO" id="GO:0004673">
    <property type="term" value="F:protein histidine kinase activity"/>
    <property type="evidence" value="ECO:0007669"/>
    <property type="project" value="UniProtKB-EC"/>
</dbReference>
<dbReference type="InterPro" id="IPR004358">
    <property type="entry name" value="Sig_transdc_His_kin-like_C"/>
</dbReference>
<feature type="domain" description="Histidine kinase" evidence="6">
    <location>
        <begin position="95"/>
        <end position="194"/>
    </location>
</feature>
<dbReference type="GO" id="GO:0000160">
    <property type="term" value="P:phosphorelay signal transduction system"/>
    <property type="evidence" value="ECO:0007669"/>
    <property type="project" value="UniProtKB-KW"/>
</dbReference>
<dbReference type="EMBL" id="DYUZ01000023">
    <property type="protein sequence ID" value="HJG37375.1"/>
    <property type="molecule type" value="Genomic_DNA"/>
</dbReference>
<reference evidence="7" key="2">
    <citation type="submission" date="2021-09" db="EMBL/GenBank/DDBJ databases">
        <authorList>
            <person name="Gilroy R."/>
        </authorList>
    </citation>
    <scope>NUCLEOTIDE SEQUENCE</scope>
    <source>
        <strain evidence="7">ChiHjej13B12-9602</strain>
    </source>
</reference>
<keyword evidence="3" id="KW-0418">Kinase</keyword>
<gene>
    <name evidence="7" type="ORF">K8V70_05880</name>
</gene>
<evidence type="ECO:0000313" key="7">
    <source>
        <dbReference type="EMBL" id="HJG37375.1"/>
    </source>
</evidence>
<dbReference type="SUPFAM" id="SSF46785">
    <property type="entry name" value="Winged helix' DNA-binding domain"/>
    <property type="match status" value="1"/>
</dbReference>
<dbReference type="Gene3D" id="3.30.565.10">
    <property type="entry name" value="Histidine kinase-like ATPase, C-terminal domain"/>
    <property type="match status" value="1"/>
</dbReference>
<dbReference type="SMART" id="SM00387">
    <property type="entry name" value="HATPase_c"/>
    <property type="match status" value="1"/>
</dbReference>
<evidence type="ECO:0000259" key="6">
    <source>
        <dbReference type="PROSITE" id="PS50109"/>
    </source>
</evidence>
<dbReference type="AlphaFoldDB" id="A0A921IUZ9"/>
<reference evidence="7" key="1">
    <citation type="journal article" date="2021" name="PeerJ">
        <title>Extensive microbial diversity within the chicken gut microbiome revealed by metagenomics and culture.</title>
        <authorList>
            <person name="Gilroy R."/>
            <person name="Ravi A."/>
            <person name="Getino M."/>
            <person name="Pursley I."/>
            <person name="Horton D.L."/>
            <person name="Alikhan N.F."/>
            <person name="Baker D."/>
            <person name="Gharbi K."/>
            <person name="Hall N."/>
            <person name="Watson M."/>
            <person name="Adriaenssens E.M."/>
            <person name="Foster-Nyarko E."/>
            <person name="Jarju S."/>
            <person name="Secka A."/>
            <person name="Antonio M."/>
            <person name="Oren A."/>
            <person name="Chaudhuri R.R."/>
            <person name="La Ragione R."/>
            <person name="Hildebrand F."/>
            <person name="Pallen M.J."/>
        </authorList>
    </citation>
    <scope>NUCLEOTIDE SEQUENCE</scope>
    <source>
        <strain evidence="7">ChiHjej13B12-9602</strain>
    </source>
</reference>
<dbReference type="InterPro" id="IPR036390">
    <property type="entry name" value="WH_DNA-bd_sf"/>
</dbReference>
<accession>A0A921IUZ9</accession>
<protein>
    <recommendedName>
        <fullName evidence="2">histidine kinase</fullName>
        <ecNumber evidence="2">2.7.13.3</ecNumber>
    </recommendedName>
</protein>
<evidence type="ECO:0000256" key="1">
    <source>
        <dbReference type="ARBA" id="ARBA00000085"/>
    </source>
</evidence>
<name>A0A921IUZ9_9ACTN</name>
<dbReference type="RefSeq" id="WP_273190119.1">
    <property type="nucleotide sequence ID" value="NZ_DYUZ01000023.1"/>
</dbReference>
<dbReference type="SUPFAM" id="SSF55874">
    <property type="entry name" value="ATPase domain of HSP90 chaperone/DNA topoisomerase II/histidine kinase"/>
    <property type="match status" value="1"/>
</dbReference>
<sequence>MADDFYPFVDSGDPAPDNRHITGASDPNEAQSQQVRESSARSTVYATRIAVYDDMLSTPRVVVVQPNDPRSYLEEITNTVYRCMKELGGSISLMVIRELVENFIHANFTEPIVSILDGGNTVRFADQGPGIEDKERAFEFGVTSANRSMKRYIRGTGAGLPMVQQYLENAGGAVSIEDNLGTGTVVTVTVDAARVREIEAHSARGAAVRGTSFTSEHDSASMGVAANGAQSPSISPAATGQMTQPYGAAYGYPQQAAPGAPFGQQMPFPYPQQPWPNPYAQPTDGFALFGGQGGYAPFQQAYGQSYPQQNHEFSTFQQHQQQPAGMQQQGTVAKVSNHGPYVDERGMLALDYLEKHGSGGPGELASEFGNSVPTWSRVLGKLGEHDFVVKHGRRYMLTELGISWLENNR</sequence>
<dbReference type="Pfam" id="PF02518">
    <property type="entry name" value="HATPase_c"/>
    <property type="match status" value="1"/>
</dbReference>
<evidence type="ECO:0000256" key="4">
    <source>
        <dbReference type="ARBA" id="ARBA00023012"/>
    </source>
</evidence>
<dbReference type="InterPro" id="IPR005467">
    <property type="entry name" value="His_kinase_dom"/>
</dbReference>